<evidence type="ECO:0000256" key="7">
    <source>
        <dbReference type="ARBA" id="ARBA00022801"/>
    </source>
</evidence>
<comment type="catalytic activity">
    <reaction evidence="1 10">
        <text>1-(5-phospho-beta-D-ribosyl)-ATP + H2O = 1-(5-phospho-beta-D-ribosyl)-5'-AMP + diphosphate + H(+)</text>
        <dbReference type="Rhea" id="RHEA:22828"/>
        <dbReference type="ChEBI" id="CHEBI:15377"/>
        <dbReference type="ChEBI" id="CHEBI:15378"/>
        <dbReference type="ChEBI" id="CHEBI:33019"/>
        <dbReference type="ChEBI" id="CHEBI:59457"/>
        <dbReference type="ChEBI" id="CHEBI:73183"/>
        <dbReference type="EC" id="3.6.1.31"/>
    </reaction>
</comment>
<reference evidence="11 12" key="1">
    <citation type="submission" date="2016-10" db="EMBL/GenBank/DDBJ databases">
        <authorList>
            <person name="de Groot N.N."/>
        </authorList>
    </citation>
    <scope>NUCLEOTIDE SEQUENCE [LARGE SCALE GENOMIC DNA]</scope>
    <source>
        <strain evidence="11 12">DSM 25927</strain>
    </source>
</reference>
<evidence type="ECO:0000256" key="4">
    <source>
        <dbReference type="ARBA" id="ARBA00022490"/>
    </source>
</evidence>
<evidence type="ECO:0000313" key="12">
    <source>
        <dbReference type="Proteomes" id="UP000199233"/>
    </source>
</evidence>
<dbReference type="HAMAP" id="MF_01020">
    <property type="entry name" value="HisE"/>
    <property type="match status" value="1"/>
</dbReference>
<dbReference type="PANTHER" id="PTHR42945:SF9">
    <property type="entry name" value="HISTIDINE BIOSYNTHESIS BIFUNCTIONAL PROTEIN HISIE"/>
    <property type="match status" value="1"/>
</dbReference>
<evidence type="ECO:0000256" key="1">
    <source>
        <dbReference type="ARBA" id="ARBA00001460"/>
    </source>
</evidence>
<dbReference type="STRING" id="489703.SAMN04488038_10583"/>
<evidence type="ECO:0000256" key="5">
    <source>
        <dbReference type="ARBA" id="ARBA00022605"/>
    </source>
</evidence>
<dbReference type="InterPro" id="IPR008179">
    <property type="entry name" value="HisE"/>
</dbReference>
<keyword evidence="4 10" id="KW-0963">Cytoplasm</keyword>
<proteinExistence type="inferred from homology"/>
<dbReference type="OrthoDB" id="9814738at2"/>
<dbReference type="CDD" id="cd11534">
    <property type="entry name" value="NTP-PPase_HisIE_like"/>
    <property type="match status" value="1"/>
</dbReference>
<evidence type="ECO:0000256" key="6">
    <source>
        <dbReference type="ARBA" id="ARBA00022741"/>
    </source>
</evidence>
<sequence length="108" mass="11644">MSAPQDVLLKLCETLEARKGADAKTSYVASLYAKGVDGIAKKIGEEAAETIIAAKNDDDQALIRELADLWFHSLVLMAHRGLTLQQLGEELARRSGTSGHAEKAARPQ</sequence>
<comment type="pathway">
    <text evidence="3 10">Amino-acid biosynthesis; L-histidine biosynthesis; L-histidine from 5-phospho-alpha-D-ribose 1-diphosphate: step 2/9.</text>
</comment>
<evidence type="ECO:0000256" key="9">
    <source>
        <dbReference type="ARBA" id="ARBA00023102"/>
    </source>
</evidence>
<dbReference type="EC" id="3.6.1.31" evidence="10"/>
<comment type="subcellular location">
    <subcellularLocation>
        <location evidence="2 10">Cytoplasm</location>
    </subcellularLocation>
</comment>
<evidence type="ECO:0000256" key="10">
    <source>
        <dbReference type="HAMAP-Rule" id="MF_01020"/>
    </source>
</evidence>
<gene>
    <name evidence="10" type="primary">hisE</name>
    <name evidence="11" type="ORF">SAMN04488038_10583</name>
</gene>
<dbReference type="AlphaFoldDB" id="A0A1H9ELY0"/>
<evidence type="ECO:0000256" key="2">
    <source>
        <dbReference type="ARBA" id="ARBA00004496"/>
    </source>
</evidence>
<dbReference type="UniPathway" id="UPA00031">
    <property type="reaction ID" value="UER00007"/>
</dbReference>
<dbReference type="GO" id="GO:0000105">
    <property type="term" value="P:L-histidine biosynthetic process"/>
    <property type="evidence" value="ECO:0007669"/>
    <property type="project" value="UniProtKB-UniRule"/>
</dbReference>
<dbReference type="SUPFAM" id="SSF101386">
    <property type="entry name" value="all-alpha NTP pyrophosphatases"/>
    <property type="match status" value="1"/>
</dbReference>
<dbReference type="NCBIfam" id="TIGR03188">
    <property type="entry name" value="histidine_hisI"/>
    <property type="match status" value="1"/>
</dbReference>
<dbReference type="Proteomes" id="UP000199233">
    <property type="component" value="Unassembled WGS sequence"/>
</dbReference>
<keyword evidence="9 10" id="KW-0368">Histidine biosynthesis</keyword>
<dbReference type="Pfam" id="PF01503">
    <property type="entry name" value="PRA-PH"/>
    <property type="match status" value="1"/>
</dbReference>
<name>A0A1H9ELY0_9GAMM</name>
<dbReference type="Gene3D" id="1.10.287.1080">
    <property type="entry name" value="MazG-like"/>
    <property type="match status" value="1"/>
</dbReference>
<keyword evidence="8 10" id="KW-0067">ATP-binding</keyword>
<comment type="similarity">
    <text evidence="10">Belongs to the PRA-PH family.</text>
</comment>
<accession>A0A1H9ELY0</accession>
<dbReference type="NCBIfam" id="NF001611">
    <property type="entry name" value="PRK00400.1-3"/>
    <property type="match status" value="1"/>
</dbReference>
<keyword evidence="12" id="KW-1185">Reference proteome</keyword>
<dbReference type="GO" id="GO:0004636">
    <property type="term" value="F:phosphoribosyl-ATP diphosphatase activity"/>
    <property type="evidence" value="ECO:0007669"/>
    <property type="project" value="UniProtKB-UniRule"/>
</dbReference>
<dbReference type="RefSeq" id="WP_093284053.1">
    <property type="nucleotide sequence ID" value="NZ_FOFS01000005.1"/>
</dbReference>
<dbReference type="GO" id="GO:0005524">
    <property type="term" value="F:ATP binding"/>
    <property type="evidence" value="ECO:0007669"/>
    <property type="project" value="UniProtKB-KW"/>
</dbReference>
<dbReference type="GO" id="GO:0005737">
    <property type="term" value="C:cytoplasm"/>
    <property type="evidence" value="ECO:0007669"/>
    <property type="project" value="UniProtKB-SubCell"/>
</dbReference>
<evidence type="ECO:0000256" key="8">
    <source>
        <dbReference type="ARBA" id="ARBA00022840"/>
    </source>
</evidence>
<keyword evidence="6 10" id="KW-0547">Nucleotide-binding</keyword>
<dbReference type="InterPro" id="IPR021130">
    <property type="entry name" value="PRib-ATP_PPHydrolase-like"/>
</dbReference>
<keyword evidence="5 10" id="KW-0028">Amino-acid biosynthesis</keyword>
<evidence type="ECO:0000313" key="11">
    <source>
        <dbReference type="EMBL" id="SEQ26597.1"/>
    </source>
</evidence>
<dbReference type="PANTHER" id="PTHR42945">
    <property type="entry name" value="HISTIDINE BIOSYNTHESIS BIFUNCTIONAL PROTEIN"/>
    <property type="match status" value="1"/>
</dbReference>
<keyword evidence="7 10" id="KW-0378">Hydrolase</keyword>
<protein>
    <recommendedName>
        <fullName evidence="10">Phosphoribosyl-ATP pyrophosphatase</fullName>
        <shortName evidence="10">PRA-PH</shortName>
        <ecNumber evidence="10">3.6.1.31</ecNumber>
    </recommendedName>
</protein>
<evidence type="ECO:0000256" key="3">
    <source>
        <dbReference type="ARBA" id="ARBA00005204"/>
    </source>
</evidence>
<organism evidence="11 12">
    <name type="scientific">Solimonas aquatica</name>
    <dbReference type="NCBI Taxonomy" id="489703"/>
    <lineage>
        <taxon>Bacteria</taxon>
        <taxon>Pseudomonadati</taxon>
        <taxon>Pseudomonadota</taxon>
        <taxon>Gammaproteobacteria</taxon>
        <taxon>Nevskiales</taxon>
        <taxon>Nevskiaceae</taxon>
        <taxon>Solimonas</taxon>
    </lineage>
</organism>
<dbReference type="EMBL" id="FOFS01000005">
    <property type="protein sequence ID" value="SEQ26597.1"/>
    <property type="molecule type" value="Genomic_DNA"/>
</dbReference>